<dbReference type="HOGENOM" id="CLU_108635_0_0_1"/>
<feature type="compositionally biased region" description="Basic and acidic residues" evidence="1">
    <location>
        <begin position="172"/>
        <end position="182"/>
    </location>
</feature>
<dbReference type="EMBL" id="BX284601">
    <property type="protein sequence ID" value="CAA99925.2"/>
    <property type="molecule type" value="Genomic_DNA"/>
</dbReference>
<evidence type="ECO:0000313" key="4">
    <source>
        <dbReference type="Proteomes" id="UP000001940"/>
    </source>
</evidence>
<dbReference type="WormBase" id="T22C1.9">
    <property type="protein sequence ID" value="CE32498"/>
    <property type="gene ID" value="WBGene00011919"/>
</dbReference>
<dbReference type="FunCoup" id="Q22669">
    <property type="interactions" value="252"/>
</dbReference>
<dbReference type="GeneID" id="172572"/>
<accession>Q22669</accession>
<keyword evidence="2" id="KW-1133">Transmembrane helix</keyword>
<dbReference type="SMR" id="Q22669"/>
<dbReference type="STRING" id="6239.T22C1.9.1"/>
<evidence type="ECO:0000313" key="5">
    <source>
        <dbReference type="WormBase" id="T22C1.9"/>
    </source>
</evidence>
<proteinExistence type="predicted"/>
<protein>
    <submittedName>
        <fullName evidence="3">Uncharacterized protein</fullName>
    </submittedName>
</protein>
<dbReference type="UCSC" id="T22C1.9">
    <property type="organism name" value="c. elegans"/>
</dbReference>
<evidence type="ECO:0000256" key="1">
    <source>
        <dbReference type="SAM" id="MobiDB-lite"/>
    </source>
</evidence>
<keyword evidence="4" id="KW-1185">Reference proteome</keyword>
<gene>
    <name evidence="3" type="ORF">CELE_T22C1.9</name>
    <name evidence="3 5" type="ORF">T22C1.9</name>
</gene>
<reference evidence="3 4" key="1">
    <citation type="journal article" date="1998" name="Science">
        <title>Genome sequence of the nematode C. elegans: a platform for investigating biology.</title>
        <authorList>
            <consortium name="The C. elegans sequencing consortium"/>
            <person name="Sulson J.E."/>
            <person name="Waterston R."/>
        </authorList>
    </citation>
    <scope>NUCLEOTIDE SEQUENCE [LARGE SCALE GENOMIC DNA]</scope>
    <source>
        <strain evidence="3 4">Bristol N2</strain>
    </source>
</reference>
<dbReference type="KEGG" id="cel:CELE_T22C1.9"/>
<dbReference type="OMA" id="YYPMWFW"/>
<feature type="compositionally biased region" description="Basic residues" evidence="1">
    <location>
        <begin position="117"/>
        <end position="130"/>
    </location>
</feature>
<evidence type="ECO:0000313" key="3">
    <source>
        <dbReference type="EMBL" id="CAA99925.2"/>
    </source>
</evidence>
<feature type="region of interest" description="Disordered" evidence="1">
    <location>
        <begin position="80"/>
        <end position="100"/>
    </location>
</feature>
<feature type="region of interest" description="Disordered" evidence="1">
    <location>
        <begin position="117"/>
        <end position="195"/>
    </location>
</feature>
<sequence>MVKPANTSSSLITKRVLTLGNNVTIDIYDHHYYPMWFWIVISVGFVFCTLSCAVWFMCAMWRLKKGKECNHPSFEARTVVTKDGEEKPDPKMAQKSEKTCKKLGALGEAESLAKSFKSIRSKKSMKSTKSKKSEKDVGHDDHKKEDVHGDQKDDNKDRNDGGRDSHVVQMEHNSEEEHEPSGFKKLGKSFFNFKK</sequence>
<dbReference type="Bgee" id="WBGene00011919">
    <property type="expression patterns" value="Expressed in larva and 1 other cell type or tissue"/>
</dbReference>
<dbReference type="Proteomes" id="UP000001940">
    <property type="component" value="Chromosome I"/>
</dbReference>
<keyword evidence="2" id="KW-0472">Membrane</keyword>
<evidence type="ECO:0000256" key="2">
    <source>
        <dbReference type="SAM" id="Phobius"/>
    </source>
</evidence>
<feature type="compositionally biased region" description="Basic and acidic residues" evidence="1">
    <location>
        <begin position="131"/>
        <end position="166"/>
    </location>
</feature>
<name>Q22669_CAEEL</name>
<organism evidence="3 4">
    <name type="scientific">Caenorhabditis elegans</name>
    <dbReference type="NCBI Taxonomy" id="6239"/>
    <lineage>
        <taxon>Eukaryota</taxon>
        <taxon>Metazoa</taxon>
        <taxon>Ecdysozoa</taxon>
        <taxon>Nematoda</taxon>
        <taxon>Chromadorea</taxon>
        <taxon>Rhabditida</taxon>
        <taxon>Rhabditina</taxon>
        <taxon>Rhabditomorpha</taxon>
        <taxon>Rhabditoidea</taxon>
        <taxon>Rhabditidae</taxon>
        <taxon>Peloderinae</taxon>
        <taxon>Caenorhabditis</taxon>
    </lineage>
</organism>
<dbReference type="OrthoDB" id="5872655at2759"/>
<feature type="transmembrane region" description="Helical" evidence="2">
    <location>
        <begin position="35"/>
        <end position="58"/>
    </location>
</feature>
<keyword evidence="2" id="KW-0812">Transmembrane</keyword>
<dbReference type="CTD" id="172572"/>
<dbReference type="eggNOG" id="ENOG502THIE">
    <property type="taxonomic scope" value="Eukaryota"/>
</dbReference>
<dbReference type="AlphaFoldDB" id="Q22669"/>
<dbReference type="RefSeq" id="NP_492195.2">
    <property type="nucleotide sequence ID" value="NM_059794.5"/>
</dbReference>
<dbReference type="InParanoid" id="Q22669"/>
<dbReference type="PIR" id="T25105">
    <property type="entry name" value="T25105"/>
</dbReference>
<dbReference type="PaxDb" id="6239-T22C1.9"/>
<dbReference type="AGR" id="WB:WBGene00011919"/>